<protein>
    <submittedName>
        <fullName evidence="5">Periplasmic chaperone for outer membrane proteins SurA</fullName>
    </submittedName>
</protein>
<evidence type="ECO:0000256" key="1">
    <source>
        <dbReference type="ARBA" id="ARBA00022729"/>
    </source>
</evidence>
<keyword evidence="1 3" id="KW-0732">Signal</keyword>
<evidence type="ECO:0000259" key="4">
    <source>
        <dbReference type="PROSITE" id="PS50198"/>
    </source>
</evidence>
<dbReference type="InterPro" id="IPR046357">
    <property type="entry name" value="PPIase_dom_sf"/>
</dbReference>
<dbReference type="Proteomes" id="UP000199031">
    <property type="component" value="Unassembled WGS sequence"/>
</dbReference>
<keyword evidence="2" id="KW-0697">Rotamase</keyword>
<feature type="signal peptide" evidence="3">
    <location>
        <begin position="1"/>
        <end position="20"/>
    </location>
</feature>
<dbReference type="PANTHER" id="PTHR47637">
    <property type="entry name" value="CHAPERONE SURA"/>
    <property type="match status" value="1"/>
</dbReference>
<sequence length="458" mass="51672">MKKIFLYLFLFTLVTAAASAQTQRIVADQIIAKVGDKIILKSDIENAISDYKRQAQNVQLPPNPECAFLEGQLVQKVLVLQANKDSIIIGDDEIDALLDNQIRYFISQYGSKDVLEQIAGKTVYQLKEDLRQPFIERQLADKMRAKILENVKITPSEVQAFYDKIPKDSLPFYESELEVAQIVIYPKANKDIEDYITNQLNDLKKQVESGQKKFTDLAKVYSQDPSAKENGGQFSINRTDKGIDPTFLSAAFKLKEGQISPVIKSKFGLHIIQMVSRAGDDAVVRHILIIPAVTETEINAAKQKLDSVRSKIVAGTLNFNEAVNKYSEDDATRYNAGRISSPYDGSTRLTIDQLDKGIVANLKSMKAGDISQPLVYTDDRGKQAVRLVYLAHQTQPHRMNLKDDYDRVSQQALGEKKQKALDGWFKQHISDFYIDIDPEYHTCKSLDFWFASETTASN</sequence>
<dbReference type="InterPro" id="IPR050280">
    <property type="entry name" value="OMP_Chaperone_SurA"/>
</dbReference>
<dbReference type="Gene3D" id="1.10.4030.10">
    <property type="entry name" value="Porin chaperone SurA, peptide-binding domain"/>
    <property type="match status" value="1"/>
</dbReference>
<accession>A0A1I5X0C1</accession>
<feature type="domain" description="PpiC" evidence="4">
    <location>
        <begin position="174"/>
        <end position="276"/>
    </location>
</feature>
<dbReference type="OrthoDB" id="14196at2"/>
<dbReference type="GO" id="GO:0003755">
    <property type="term" value="F:peptidyl-prolyl cis-trans isomerase activity"/>
    <property type="evidence" value="ECO:0007669"/>
    <property type="project" value="UniProtKB-KW"/>
</dbReference>
<organism evidence="5 6">
    <name type="scientific">Parafilimonas terrae</name>
    <dbReference type="NCBI Taxonomy" id="1465490"/>
    <lineage>
        <taxon>Bacteria</taxon>
        <taxon>Pseudomonadati</taxon>
        <taxon>Bacteroidota</taxon>
        <taxon>Chitinophagia</taxon>
        <taxon>Chitinophagales</taxon>
        <taxon>Chitinophagaceae</taxon>
        <taxon>Parafilimonas</taxon>
    </lineage>
</organism>
<dbReference type="InterPro" id="IPR027304">
    <property type="entry name" value="Trigger_fact/SurA_dom_sf"/>
</dbReference>
<dbReference type="EMBL" id="FOXQ01000007">
    <property type="protein sequence ID" value="SFQ25409.1"/>
    <property type="molecule type" value="Genomic_DNA"/>
</dbReference>
<keyword evidence="6" id="KW-1185">Reference proteome</keyword>
<dbReference type="PROSITE" id="PS50198">
    <property type="entry name" value="PPIC_PPIASE_2"/>
    <property type="match status" value="2"/>
</dbReference>
<evidence type="ECO:0000256" key="2">
    <source>
        <dbReference type="PROSITE-ProRule" id="PRU00278"/>
    </source>
</evidence>
<gene>
    <name evidence="5" type="ORF">SAMN05444277_107120</name>
</gene>
<feature type="domain" description="PpiC" evidence="4">
    <location>
        <begin position="279"/>
        <end position="374"/>
    </location>
</feature>
<dbReference type="Gene3D" id="3.10.50.40">
    <property type="match status" value="2"/>
</dbReference>
<dbReference type="AlphaFoldDB" id="A0A1I5X0C1"/>
<name>A0A1I5X0C1_9BACT</name>
<evidence type="ECO:0000313" key="6">
    <source>
        <dbReference type="Proteomes" id="UP000199031"/>
    </source>
</evidence>
<evidence type="ECO:0000313" key="5">
    <source>
        <dbReference type="EMBL" id="SFQ25409.1"/>
    </source>
</evidence>
<feature type="chain" id="PRO_5011693879" evidence="3">
    <location>
        <begin position="21"/>
        <end position="458"/>
    </location>
</feature>
<dbReference type="InterPro" id="IPR000297">
    <property type="entry name" value="PPIase_PpiC"/>
</dbReference>
<dbReference type="SUPFAM" id="SSF109998">
    <property type="entry name" value="Triger factor/SurA peptide-binding domain-like"/>
    <property type="match status" value="1"/>
</dbReference>
<evidence type="ECO:0000256" key="3">
    <source>
        <dbReference type="SAM" id="SignalP"/>
    </source>
</evidence>
<dbReference type="STRING" id="1465490.SAMN05444277_107120"/>
<keyword evidence="2" id="KW-0413">Isomerase</keyword>
<dbReference type="Pfam" id="PF00639">
    <property type="entry name" value="Rotamase"/>
    <property type="match status" value="2"/>
</dbReference>
<dbReference type="SUPFAM" id="SSF54534">
    <property type="entry name" value="FKBP-like"/>
    <property type="match status" value="2"/>
</dbReference>
<reference evidence="5 6" key="1">
    <citation type="submission" date="2016-10" db="EMBL/GenBank/DDBJ databases">
        <authorList>
            <person name="de Groot N.N."/>
        </authorList>
    </citation>
    <scope>NUCLEOTIDE SEQUENCE [LARGE SCALE GENOMIC DNA]</scope>
    <source>
        <strain evidence="5 6">DSM 28286</strain>
    </source>
</reference>
<proteinExistence type="predicted"/>
<dbReference type="PANTHER" id="PTHR47637:SF1">
    <property type="entry name" value="CHAPERONE SURA"/>
    <property type="match status" value="1"/>
</dbReference>
<dbReference type="RefSeq" id="WP_090659054.1">
    <property type="nucleotide sequence ID" value="NZ_FOXQ01000007.1"/>
</dbReference>